<gene>
    <name evidence="12" type="ORF">C8A03DRAFT_11342</name>
</gene>
<dbReference type="PANTHER" id="PTHR10856:SF0">
    <property type="entry name" value="CORONIN"/>
    <property type="match status" value="1"/>
</dbReference>
<evidence type="ECO:0000256" key="1">
    <source>
        <dbReference type="ARBA" id="ARBA00009482"/>
    </source>
</evidence>
<dbReference type="InterPro" id="IPR015943">
    <property type="entry name" value="WD40/YVTN_repeat-like_dom_sf"/>
</dbReference>
<dbReference type="GO" id="GO:0051015">
    <property type="term" value="F:actin filament binding"/>
    <property type="evidence" value="ECO:0007669"/>
    <property type="project" value="TreeGrafter"/>
</dbReference>
<dbReference type="InterPro" id="IPR015505">
    <property type="entry name" value="Coronin"/>
</dbReference>
<feature type="repeat" description="WD" evidence="8">
    <location>
        <begin position="77"/>
        <end position="119"/>
    </location>
</feature>
<reference evidence="12" key="1">
    <citation type="journal article" date="2023" name="Mol. Phylogenet. Evol.">
        <title>Genome-scale phylogeny and comparative genomics of the fungal order Sordariales.</title>
        <authorList>
            <person name="Hensen N."/>
            <person name="Bonometti L."/>
            <person name="Westerberg I."/>
            <person name="Brannstrom I.O."/>
            <person name="Guillou S."/>
            <person name="Cros-Aarteil S."/>
            <person name="Calhoun S."/>
            <person name="Haridas S."/>
            <person name="Kuo A."/>
            <person name="Mondo S."/>
            <person name="Pangilinan J."/>
            <person name="Riley R."/>
            <person name="LaButti K."/>
            <person name="Andreopoulos B."/>
            <person name="Lipzen A."/>
            <person name="Chen C."/>
            <person name="Yan M."/>
            <person name="Daum C."/>
            <person name="Ng V."/>
            <person name="Clum A."/>
            <person name="Steindorff A."/>
            <person name="Ohm R.A."/>
            <person name="Martin F."/>
            <person name="Silar P."/>
            <person name="Natvig D.O."/>
            <person name="Lalanne C."/>
            <person name="Gautier V."/>
            <person name="Ament-Velasquez S.L."/>
            <person name="Kruys A."/>
            <person name="Hutchinson M.I."/>
            <person name="Powell A.J."/>
            <person name="Barry K."/>
            <person name="Miller A.N."/>
            <person name="Grigoriev I.V."/>
            <person name="Debuchy R."/>
            <person name="Gladieux P."/>
            <person name="Hiltunen Thoren M."/>
            <person name="Johannesson H."/>
        </authorList>
    </citation>
    <scope>NUCLEOTIDE SEQUENCE</scope>
    <source>
        <strain evidence="12">CBS 532.94</strain>
    </source>
</reference>
<dbReference type="SUPFAM" id="SSF50978">
    <property type="entry name" value="WD40 repeat-like"/>
    <property type="match status" value="1"/>
</dbReference>
<keyword evidence="3 8" id="KW-0853">WD repeat</keyword>
<dbReference type="EMBL" id="MU860008">
    <property type="protein sequence ID" value="KAK4242400.1"/>
    <property type="molecule type" value="Genomic_DNA"/>
</dbReference>
<dbReference type="InterPro" id="IPR020472">
    <property type="entry name" value="WD40_PAC1"/>
</dbReference>
<evidence type="ECO:0000259" key="11">
    <source>
        <dbReference type="SMART" id="SM01166"/>
    </source>
</evidence>
<accession>A0AAN7CHZ7</accession>
<evidence type="ECO:0000256" key="10">
    <source>
        <dbReference type="SAM" id="MobiDB-lite"/>
    </source>
</evidence>
<dbReference type="SMART" id="SM00320">
    <property type="entry name" value="WD40"/>
    <property type="match status" value="4"/>
</dbReference>
<evidence type="ECO:0000256" key="3">
    <source>
        <dbReference type="ARBA" id="ARBA00022574"/>
    </source>
</evidence>
<reference evidence="12" key="2">
    <citation type="submission" date="2023-05" db="EMBL/GenBank/DDBJ databases">
        <authorList>
            <consortium name="Lawrence Berkeley National Laboratory"/>
            <person name="Steindorff A."/>
            <person name="Hensen N."/>
            <person name="Bonometti L."/>
            <person name="Westerberg I."/>
            <person name="Brannstrom I.O."/>
            <person name="Guillou S."/>
            <person name="Cros-Aarteil S."/>
            <person name="Calhoun S."/>
            <person name="Haridas S."/>
            <person name="Kuo A."/>
            <person name="Mondo S."/>
            <person name="Pangilinan J."/>
            <person name="Riley R."/>
            <person name="Labutti K."/>
            <person name="Andreopoulos B."/>
            <person name="Lipzen A."/>
            <person name="Chen C."/>
            <person name="Yanf M."/>
            <person name="Daum C."/>
            <person name="Ng V."/>
            <person name="Clum A."/>
            <person name="Ohm R."/>
            <person name="Martin F."/>
            <person name="Silar P."/>
            <person name="Natvig D."/>
            <person name="Lalanne C."/>
            <person name="Gautier V."/>
            <person name="Ament-Velasquez S.L."/>
            <person name="Kruys A."/>
            <person name="Hutchinson M.I."/>
            <person name="Powell A.J."/>
            <person name="Barry K."/>
            <person name="Miller A.N."/>
            <person name="Grigoriev I.V."/>
            <person name="Debuchy R."/>
            <person name="Gladieux P."/>
            <person name="Thoren M.H."/>
            <person name="Johannesson H."/>
        </authorList>
    </citation>
    <scope>NUCLEOTIDE SEQUENCE</scope>
    <source>
        <strain evidence="12">CBS 532.94</strain>
    </source>
</reference>
<evidence type="ECO:0000256" key="4">
    <source>
        <dbReference type="ARBA" id="ARBA00022737"/>
    </source>
</evidence>
<dbReference type="PROSITE" id="PS50082">
    <property type="entry name" value="WD_REPEATS_2"/>
    <property type="match status" value="3"/>
</dbReference>
<evidence type="ECO:0000256" key="6">
    <source>
        <dbReference type="ARBA" id="ARBA00023203"/>
    </source>
</evidence>
<protein>
    <recommendedName>
        <fullName evidence="9">Coronin</fullName>
    </recommendedName>
</protein>
<dbReference type="SMART" id="SM01167">
    <property type="entry name" value="DUF1900"/>
    <property type="match status" value="1"/>
</dbReference>
<dbReference type="InterPro" id="IPR001680">
    <property type="entry name" value="WD40_rpt"/>
</dbReference>
<evidence type="ECO:0000256" key="2">
    <source>
        <dbReference type="ARBA" id="ARBA00022553"/>
    </source>
</evidence>
<dbReference type="Gene3D" id="2.130.10.10">
    <property type="entry name" value="YVTN repeat-like/Quinoprotein amine dehydrogenase"/>
    <property type="match status" value="1"/>
</dbReference>
<dbReference type="Proteomes" id="UP001303760">
    <property type="component" value="Unassembled WGS sequence"/>
</dbReference>
<dbReference type="Pfam" id="PF16300">
    <property type="entry name" value="WD40_4"/>
    <property type="match status" value="1"/>
</dbReference>
<evidence type="ECO:0000313" key="12">
    <source>
        <dbReference type="EMBL" id="KAK4242400.1"/>
    </source>
</evidence>
<feature type="compositionally biased region" description="Acidic residues" evidence="10">
    <location>
        <begin position="461"/>
        <end position="470"/>
    </location>
</feature>
<feature type="repeat" description="WD" evidence="8">
    <location>
        <begin position="175"/>
        <end position="216"/>
    </location>
</feature>
<dbReference type="GO" id="GO:0030479">
    <property type="term" value="C:actin cortical patch"/>
    <property type="evidence" value="ECO:0007669"/>
    <property type="project" value="UniProtKB-ARBA"/>
</dbReference>
<dbReference type="PROSITE" id="PS00678">
    <property type="entry name" value="WD_REPEATS_1"/>
    <property type="match status" value="3"/>
</dbReference>
<feature type="compositionally biased region" description="Polar residues" evidence="10">
    <location>
        <begin position="444"/>
        <end position="453"/>
    </location>
</feature>
<sequence>MAGRFVRASKYRHVFGKPTKKEFCYDNLHISRNAWDTNLVKVNPEYLSVNWEASGGGAFAVIPLNERGKLPDQIPLFRGHTAAVLDTDWNPFNDRIIASASDDGKVFIWEVPQGFTLYTDAEEIPDVSPVSRLSGHSRKVGHVLFNPAAEHILASSSGDLTIKLWDISTGQAGVTLRHAEIVQSLSWSANGAMLVTTSRDKKLRVWDVRQEKPVHEYAGHEGAKNSRAVWMGEHNRIATTGFSRMSERQIGLWEPGRKDPIGGFTSLDSISGVCMPFWDEGSNCLYLAGKGDGNIRYFEYENDKFEFLSEYKSADPQRGIAFLPRRGINVHENEVMRAYKTVNDAYIEPISFTVPRRAETFQSDIYPPAIGTKPAMSAKEWFDGKTAVPPKIDLESVYEGNAPVEVPADYKPPAAVPAPAPAPAPAAKMEPEPAPAPVRAPATISDQKSSISAMANKFQDDAEEEDDNDAETSSFEEITRPAQRTSTVPVRAATKPQPVTTTAPPVQAKPASPVKSPQATVAPVSHAPPAAAPAAAAASSPAVEASLEQIKQLLEQQVKVIGVQNEKLAAQTQIIARLTAEVETLKKRVGAAPQDQNERIRQLELELEAARS</sequence>
<dbReference type="InterPro" id="IPR015048">
    <property type="entry name" value="DUF1899"/>
</dbReference>
<feature type="domain" description="DUF1899" evidence="11">
    <location>
        <begin position="4"/>
        <end position="68"/>
    </location>
</feature>
<dbReference type="AlphaFoldDB" id="A0AAN7CHZ7"/>
<evidence type="ECO:0000256" key="8">
    <source>
        <dbReference type="PROSITE-ProRule" id="PRU00221"/>
    </source>
</evidence>
<feature type="compositionally biased region" description="Polar residues" evidence="10">
    <location>
        <begin position="472"/>
        <end position="488"/>
    </location>
</feature>
<comment type="caution">
    <text evidence="12">The sequence shown here is derived from an EMBL/GenBank/DDBJ whole genome shotgun (WGS) entry which is preliminary data.</text>
</comment>
<keyword evidence="2" id="KW-0597">Phosphoprotein</keyword>
<feature type="compositionally biased region" description="Low complexity" evidence="10">
    <location>
        <begin position="492"/>
        <end position="511"/>
    </location>
</feature>
<dbReference type="SMART" id="SM01166">
    <property type="entry name" value="DUF1899"/>
    <property type="match status" value="1"/>
</dbReference>
<dbReference type="GO" id="GO:0007015">
    <property type="term" value="P:actin filament organization"/>
    <property type="evidence" value="ECO:0007669"/>
    <property type="project" value="TreeGrafter"/>
</dbReference>
<feature type="region of interest" description="Disordered" evidence="10">
    <location>
        <begin position="417"/>
        <end position="535"/>
    </location>
</feature>
<keyword evidence="5" id="KW-0175">Coiled coil</keyword>
<dbReference type="PRINTS" id="PR00320">
    <property type="entry name" value="GPROTEINBRPT"/>
</dbReference>
<organism evidence="12 13">
    <name type="scientific">Achaetomium macrosporum</name>
    <dbReference type="NCBI Taxonomy" id="79813"/>
    <lineage>
        <taxon>Eukaryota</taxon>
        <taxon>Fungi</taxon>
        <taxon>Dikarya</taxon>
        <taxon>Ascomycota</taxon>
        <taxon>Pezizomycotina</taxon>
        <taxon>Sordariomycetes</taxon>
        <taxon>Sordariomycetidae</taxon>
        <taxon>Sordariales</taxon>
        <taxon>Chaetomiaceae</taxon>
        <taxon>Achaetomium</taxon>
    </lineage>
</organism>
<evidence type="ECO:0000313" key="13">
    <source>
        <dbReference type="Proteomes" id="UP001303760"/>
    </source>
</evidence>
<dbReference type="InterPro" id="IPR019775">
    <property type="entry name" value="WD40_repeat_CS"/>
</dbReference>
<feature type="repeat" description="WD" evidence="8">
    <location>
        <begin position="133"/>
        <end position="175"/>
    </location>
</feature>
<comment type="similarity">
    <text evidence="1 9">Belongs to the WD repeat coronin family.</text>
</comment>
<evidence type="ECO:0000256" key="5">
    <source>
        <dbReference type="ARBA" id="ARBA00023054"/>
    </source>
</evidence>
<dbReference type="PANTHER" id="PTHR10856">
    <property type="entry name" value="CORONIN"/>
    <property type="match status" value="1"/>
</dbReference>
<proteinExistence type="inferred from homology"/>
<comment type="subunit">
    <text evidence="7">Binds to F-actin.</text>
</comment>
<dbReference type="PROSITE" id="PS50294">
    <property type="entry name" value="WD_REPEATS_REGION"/>
    <property type="match status" value="3"/>
</dbReference>
<keyword evidence="6" id="KW-0009">Actin-binding</keyword>
<keyword evidence="13" id="KW-1185">Reference proteome</keyword>
<dbReference type="InterPro" id="IPR036322">
    <property type="entry name" value="WD40_repeat_dom_sf"/>
</dbReference>
<dbReference type="Pfam" id="PF08953">
    <property type="entry name" value="DUF1899"/>
    <property type="match status" value="1"/>
</dbReference>
<dbReference type="Pfam" id="PF00400">
    <property type="entry name" value="WD40"/>
    <property type="match status" value="3"/>
</dbReference>
<name>A0AAN7CHZ7_9PEZI</name>
<dbReference type="FunFam" id="2.130.10.10:FF:000197">
    <property type="entry name" value="Coronin"/>
    <property type="match status" value="1"/>
</dbReference>
<feature type="compositionally biased region" description="Low complexity" evidence="10">
    <location>
        <begin position="519"/>
        <end position="535"/>
    </location>
</feature>
<evidence type="ECO:0000256" key="7">
    <source>
        <dbReference type="ARBA" id="ARBA00062568"/>
    </source>
</evidence>
<keyword evidence="4 9" id="KW-0677">Repeat</keyword>
<evidence type="ECO:0000256" key="9">
    <source>
        <dbReference type="RuleBase" id="RU280818"/>
    </source>
</evidence>